<evidence type="ECO:0000313" key="1">
    <source>
        <dbReference type="EMBL" id="RXI05545.1"/>
    </source>
</evidence>
<sequence>MSSLSNTVGANIHAVPSFEQGFRNTNSNALPFERFFLSAHSCQPDFLFRSCHGLCKYCLVDDTIKVLGVKLWKGPPFEDNLYFNLLM</sequence>
<name>A0A498KIH4_MALDO</name>
<evidence type="ECO:0000313" key="2">
    <source>
        <dbReference type="Proteomes" id="UP000290289"/>
    </source>
</evidence>
<dbReference type="AlphaFoldDB" id="A0A498KIH4"/>
<dbReference type="EMBL" id="RDQH01000328">
    <property type="protein sequence ID" value="RXI05545.1"/>
    <property type="molecule type" value="Genomic_DNA"/>
</dbReference>
<keyword evidence="2" id="KW-1185">Reference proteome</keyword>
<reference evidence="1 2" key="1">
    <citation type="submission" date="2018-10" db="EMBL/GenBank/DDBJ databases">
        <title>A high-quality apple genome assembly.</title>
        <authorList>
            <person name="Hu J."/>
        </authorList>
    </citation>
    <scope>NUCLEOTIDE SEQUENCE [LARGE SCALE GENOMIC DNA]</scope>
    <source>
        <strain evidence="2">cv. HFTH1</strain>
        <tissue evidence="1">Young leaf</tissue>
    </source>
</reference>
<comment type="caution">
    <text evidence="1">The sequence shown here is derived from an EMBL/GenBank/DDBJ whole genome shotgun (WGS) entry which is preliminary data.</text>
</comment>
<protein>
    <submittedName>
        <fullName evidence="1">Uncharacterized protein</fullName>
    </submittedName>
</protein>
<accession>A0A498KIH4</accession>
<gene>
    <name evidence="1" type="ORF">DVH24_017587</name>
</gene>
<organism evidence="1 2">
    <name type="scientific">Malus domestica</name>
    <name type="common">Apple</name>
    <name type="synonym">Pyrus malus</name>
    <dbReference type="NCBI Taxonomy" id="3750"/>
    <lineage>
        <taxon>Eukaryota</taxon>
        <taxon>Viridiplantae</taxon>
        <taxon>Streptophyta</taxon>
        <taxon>Embryophyta</taxon>
        <taxon>Tracheophyta</taxon>
        <taxon>Spermatophyta</taxon>
        <taxon>Magnoliopsida</taxon>
        <taxon>eudicotyledons</taxon>
        <taxon>Gunneridae</taxon>
        <taxon>Pentapetalae</taxon>
        <taxon>rosids</taxon>
        <taxon>fabids</taxon>
        <taxon>Rosales</taxon>
        <taxon>Rosaceae</taxon>
        <taxon>Amygdaloideae</taxon>
        <taxon>Maleae</taxon>
        <taxon>Malus</taxon>
    </lineage>
</organism>
<dbReference type="Proteomes" id="UP000290289">
    <property type="component" value="Chromosome 2"/>
</dbReference>
<proteinExistence type="predicted"/>